<evidence type="ECO:0000256" key="1">
    <source>
        <dbReference type="ARBA" id="ARBA00007613"/>
    </source>
</evidence>
<dbReference type="RefSeq" id="WP_284722683.1">
    <property type="nucleotide sequence ID" value="NZ_BSND01000004.1"/>
</dbReference>
<name>A0ABQ5TTC2_9GAMM</name>
<feature type="compositionally biased region" description="Polar residues" evidence="3">
    <location>
        <begin position="119"/>
        <end position="131"/>
    </location>
</feature>
<accession>A0ABQ5TTC2</accession>
<dbReference type="PROSITE" id="PS51257">
    <property type="entry name" value="PROKAR_LIPOPROTEIN"/>
    <property type="match status" value="1"/>
</dbReference>
<keyword evidence="2" id="KW-1134">Transmembrane beta strand</keyword>
<proteinExistence type="inferred from homology"/>
<keyword evidence="2" id="KW-0449">Lipoprotein</keyword>
<dbReference type="SUPFAM" id="SSF56954">
    <property type="entry name" value="Outer membrane efflux proteins (OEP)"/>
    <property type="match status" value="1"/>
</dbReference>
<comment type="subcellular location">
    <subcellularLocation>
        <location evidence="2">Cell outer membrane</location>
        <topology evidence="2">Lipid-anchor</topology>
    </subcellularLocation>
</comment>
<gene>
    <name evidence="4" type="primary">oprN_1</name>
    <name evidence="4" type="ORF">GCM10007891_10730</name>
</gene>
<dbReference type="Pfam" id="PF02321">
    <property type="entry name" value="OEP"/>
    <property type="match status" value="2"/>
</dbReference>
<dbReference type="PANTHER" id="PTHR30203:SF25">
    <property type="entry name" value="OUTER MEMBRANE PROTEIN-RELATED"/>
    <property type="match status" value="1"/>
</dbReference>
<keyword evidence="2" id="KW-0564">Palmitate</keyword>
<feature type="region of interest" description="Disordered" evidence="3">
    <location>
        <begin position="109"/>
        <end position="131"/>
    </location>
</feature>
<keyword evidence="2" id="KW-0732">Signal</keyword>
<evidence type="ECO:0000313" key="4">
    <source>
        <dbReference type="EMBL" id="GLP99219.1"/>
    </source>
</evidence>
<feature type="chain" id="PRO_5044998780" evidence="2">
    <location>
        <begin position="19"/>
        <end position="473"/>
    </location>
</feature>
<keyword evidence="5" id="KW-1185">Reference proteome</keyword>
<evidence type="ECO:0000256" key="2">
    <source>
        <dbReference type="RuleBase" id="RU362097"/>
    </source>
</evidence>
<reference evidence="4" key="1">
    <citation type="journal article" date="2014" name="Int. J. Syst. Evol. Microbiol.">
        <title>Complete genome of a new Firmicutes species belonging to the dominant human colonic microbiota ('Ruminococcus bicirculans') reveals two chromosomes and a selective capacity to utilize plant glucans.</title>
        <authorList>
            <consortium name="NISC Comparative Sequencing Program"/>
            <person name="Wegmann U."/>
            <person name="Louis P."/>
            <person name="Goesmann A."/>
            <person name="Henrissat B."/>
            <person name="Duncan S.H."/>
            <person name="Flint H.J."/>
        </authorList>
    </citation>
    <scope>NUCLEOTIDE SEQUENCE</scope>
    <source>
        <strain evidence="4">NBRC 102424</strain>
    </source>
</reference>
<comment type="caution">
    <text evidence="4">The sequence shown here is derived from an EMBL/GenBank/DDBJ whole genome shotgun (WGS) entry which is preliminary data.</text>
</comment>
<dbReference type="NCBIfam" id="TIGR01845">
    <property type="entry name" value="outer_NodT"/>
    <property type="match status" value="1"/>
</dbReference>
<dbReference type="InterPro" id="IPR003423">
    <property type="entry name" value="OMP_efflux"/>
</dbReference>
<dbReference type="Gene3D" id="1.20.1600.10">
    <property type="entry name" value="Outer membrane efflux proteins (OEP)"/>
    <property type="match status" value="1"/>
</dbReference>
<dbReference type="InterPro" id="IPR010131">
    <property type="entry name" value="MdtP/NodT-like"/>
</dbReference>
<comment type="similarity">
    <text evidence="1 2">Belongs to the outer membrane factor (OMF) (TC 1.B.17) family.</text>
</comment>
<organism evidence="4 5">
    <name type="scientific">Methylophaga thalassica</name>
    <dbReference type="NCBI Taxonomy" id="40223"/>
    <lineage>
        <taxon>Bacteria</taxon>
        <taxon>Pseudomonadati</taxon>
        <taxon>Pseudomonadota</taxon>
        <taxon>Gammaproteobacteria</taxon>
        <taxon>Thiotrichales</taxon>
        <taxon>Piscirickettsiaceae</taxon>
        <taxon>Methylophaga</taxon>
    </lineage>
</organism>
<keyword evidence="2" id="KW-0472">Membrane</keyword>
<dbReference type="Gene3D" id="2.20.200.10">
    <property type="entry name" value="Outer membrane efflux proteins (OEP)"/>
    <property type="match status" value="1"/>
</dbReference>
<protein>
    <submittedName>
        <fullName evidence="4">Multidrug efflux outer membrane protein OprN</fullName>
    </submittedName>
</protein>
<dbReference type="PANTHER" id="PTHR30203">
    <property type="entry name" value="OUTER MEMBRANE CATION EFFLUX PROTEIN"/>
    <property type="match status" value="1"/>
</dbReference>
<evidence type="ECO:0000256" key="3">
    <source>
        <dbReference type="SAM" id="MobiDB-lite"/>
    </source>
</evidence>
<evidence type="ECO:0000313" key="5">
    <source>
        <dbReference type="Proteomes" id="UP001161423"/>
    </source>
</evidence>
<sequence length="473" mass="51725">MLKNISTMLLIISMTACSASFRENDKPQVSADLAANDLLSITDGNDRLSNAKPIVRWWQHFDDPLLSELVEQALQNNLDIKIGYANLMAARAIATEVGYDRLPSADLNADYTRERRSQETATPSSGKRSNNSYSLGFDASWELDLFDRVSNRIKASDAESDALQEDLKSLQVSIAAEVAKTYIELRGAQYRVNIAERNADVQQDTLELTRNLTRGGVASRLDIAQAETQLSLTLAEIPLREATATAAINRLSVLTGQNPERLSEQLATSKPIPSLPMAVNIGNAAELLRERPDIIAAEKRLTAATANYNLAVADQFPAVNIVGSLGFIATNLSTFGSSSAIASAIGPSLSWGVFDTGRIQARIKQNDAKSQAALANYQLTVLKALEETKTAISDFAREEQRRERLQDAARTSTQAESIATQRFELGDTDFLPVLDSQRTRLKSEDSLAVSETQSAVKLISIYKSLGKGWRIDK</sequence>
<reference evidence="4" key="2">
    <citation type="submission" date="2023-01" db="EMBL/GenBank/DDBJ databases">
        <title>Draft genome sequence of Methylophaga thalassica strain NBRC 102424.</title>
        <authorList>
            <person name="Sun Q."/>
            <person name="Mori K."/>
        </authorList>
    </citation>
    <scope>NUCLEOTIDE SEQUENCE</scope>
    <source>
        <strain evidence="4">NBRC 102424</strain>
    </source>
</reference>
<dbReference type="Proteomes" id="UP001161423">
    <property type="component" value="Unassembled WGS sequence"/>
</dbReference>
<keyword evidence="2" id="KW-0812">Transmembrane</keyword>
<feature type="signal peptide" evidence="2">
    <location>
        <begin position="1"/>
        <end position="18"/>
    </location>
</feature>
<dbReference type="EMBL" id="BSND01000004">
    <property type="protein sequence ID" value="GLP99219.1"/>
    <property type="molecule type" value="Genomic_DNA"/>
</dbReference>